<keyword evidence="4" id="KW-1185">Reference proteome</keyword>
<feature type="transmembrane region" description="Helical" evidence="2">
    <location>
        <begin position="103"/>
        <end position="125"/>
    </location>
</feature>
<feature type="region of interest" description="Disordered" evidence="1">
    <location>
        <begin position="296"/>
        <end position="404"/>
    </location>
</feature>
<dbReference type="Pfam" id="PF11309">
    <property type="entry name" value="DUF3112"/>
    <property type="match status" value="1"/>
</dbReference>
<comment type="caution">
    <text evidence="3">The sequence shown here is derived from an EMBL/GenBank/DDBJ whole genome shotgun (WGS) entry which is preliminary data.</text>
</comment>
<protein>
    <submittedName>
        <fullName evidence="3">Uncharacterized protein</fullName>
    </submittedName>
</protein>
<feature type="transmembrane region" description="Helical" evidence="2">
    <location>
        <begin position="145"/>
        <end position="170"/>
    </location>
</feature>
<accession>A0A8H3EFR3</accession>
<organism evidence="3 4">
    <name type="scientific">Imshaugia aleurites</name>
    <dbReference type="NCBI Taxonomy" id="172621"/>
    <lineage>
        <taxon>Eukaryota</taxon>
        <taxon>Fungi</taxon>
        <taxon>Dikarya</taxon>
        <taxon>Ascomycota</taxon>
        <taxon>Pezizomycotina</taxon>
        <taxon>Lecanoromycetes</taxon>
        <taxon>OSLEUM clade</taxon>
        <taxon>Lecanoromycetidae</taxon>
        <taxon>Lecanorales</taxon>
        <taxon>Lecanorineae</taxon>
        <taxon>Parmeliaceae</taxon>
        <taxon>Imshaugia</taxon>
    </lineage>
</organism>
<evidence type="ECO:0000313" key="4">
    <source>
        <dbReference type="Proteomes" id="UP000664534"/>
    </source>
</evidence>
<feature type="compositionally biased region" description="Acidic residues" evidence="1">
    <location>
        <begin position="326"/>
        <end position="335"/>
    </location>
</feature>
<feature type="transmembrane region" description="Helical" evidence="2">
    <location>
        <begin position="266"/>
        <end position="285"/>
    </location>
</feature>
<dbReference type="InterPro" id="IPR021460">
    <property type="entry name" value="DUF3112"/>
</dbReference>
<evidence type="ECO:0000256" key="1">
    <source>
        <dbReference type="SAM" id="MobiDB-lite"/>
    </source>
</evidence>
<evidence type="ECO:0000313" key="3">
    <source>
        <dbReference type="EMBL" id="CAF9904383.1"/>
    </source>
</evidence>
<dbReference type="EMBL" id="CAJPDT010000001">
    <property type="protein sequence ID" value="CAF9904383.1"/>
    <property type="molecule type" value="Genomic_DNA"/>
</dbReference>
<keyword evidence="2" id="KW-0472">Membrane</keyword>
<dbReference type="PANTHER" id="PTHR35184">
    <property type="entry name" value="YALI0C10208P"/>
    <property type="match status" value="1"/>
</dbReference>
<dbReference type="Proteomes" id="UP000664534">
    <property type="component" value="Unassembled WGS sequence"/>
</dbReference>
<dbReference type="PANTHER" id="PTHR35184:SF1">
    <property type="entry name" value="INTEGRAL MEMBRANE PROTEIN"/>
    <property type="match status" value="1"/>
</dbReference>
<dbReference type="AlphaFoldDB" id="A0A8H3EFR3"/>
<name>A0A8H3EFR3_9LECA</name>
<dbReference type="OrthoDB" id="3357002at2759"/>
<feature type="transmembrane region" description="Helical" evidence="2">
    <location>
        <begin position="28"/>
        <end position="50"/>
    </location>
</feature>
<feature type="compositionally biased region" description="Basic and acidic residues" evidence="1">
    <location>
        <begin position="337"/>
        <end position="363"/>
    </location>
</feature>
<feature type="transmembrane region" description="Helical" evidence="2">
    <location>
        <begin position="190"/>
        <end position="208"/>
    </location>
</feature>
<reference evidence="3" key="1">
    <citation type="submission" date="2021-03" db="EMBL/GenBank/DDBJ databases">
        <authorList>
            <person name="Tagirdzhanova G."/>
        </authorList>
    </citation>
    <scope>NUCLEOTIDE SEQUENCE</scope>
</reference>
<keyword evidence="2" id="KW-1133">Transmembrane helix</keyword>
<proteinExistence type="predicted"/>
<feature type="transmembrane region" description="Helical" evidence="2">
    <location>
        <begin position="228"/>
        <end position="246"/>
    </location>
</feature>
<gene>
    <name evidence="3" type="ORF">IMSHALPRED_000012</name>
</gene>
<keyword evidence="2" id="KW-0812">Transmembrane</keyword>
<feature type="transmembrane region" description="Helical" evidence="2">
    <location>
        <begin position="71"/>
        <end position="97"/>
    </location>
</feature>
<sequence>MAAPMLHARQAATMSGMTMHPPYPATTAALGGLPTIGLDVPICSVFLVLFMIGAASHMTILRVNMARGHKFLISGMLFGFCMSRIVTTILRIVWAVYPHNTKIAIAANIFVAAGIVLLFVVNLIFAQRIIRASHPNSGWHPICHLAYTCIYVLIVLSLLALITSVIQSAYTLNLNTKRIDRDIQLYGQTYYAVISFLPILLVVGALVIPRKTRVEKFGSGSFRHKIAILLFATALLCAGASFRAAVNYAGGQRPRTDPAGYQSKACFYIFNFTVEITVLYLYVIVRVDKRFFVPNNSHGPGDYSRKPGSEAETKPESAETMRIAPEEEIFDDMSPEDLARSDSGKGRLPDEEKGMLSTHEESPRGQAPGAAPNGDDSGTRPIVPLTPPPAAHQPQVKVTEMSRD</sequence>
<evidence type="ECO:0000256" key="2">
    <source>
        <dbReference type="SAM" id="Phobius"/>
    </source>
</evidence>
<feature type="compositionally biased region" description="Basic and acidic residues" evidence="1">
    <location>
        <begin position="303"/>
        <end position="319"/>
    </location>
</feature>